<dbReference type="InterPro" id="IPR013325">
    <property type="entry name" value="RNA_pol_sigma_r2"/>
</dbReference>
<keyword evidence="2" id="KW-0805">Transcription regulation</keyword>
<dbReference type="PANTHER" id="PTHR43133">
    <property type="entry name" value="RNA POLYMERASE ECF-TYPE SIGMA FACTO"/>
    <property type="match status" value="1"/>
</dbReference>
<gene>
    <name evidence="7" type="ORF">VA596_30425</name>
</gene>
<organism evidence="7 8">
    <name type="scientific">Amycolatopsis heterodermiae</name>
    <dbReference type="NCBI Taxonomy" id="3110235"/>
    <lineage>
        <taxon>Bacteria</taxon>
        <taxon>Bacillati</taxon>
        <taxon>Actinomycetota</taxon>
        <taxon>Actinomycetes</taxon>
        <taxon>Pseudonocardiales</taxon>
        <taxon>Pseudonocardiaceae</taxon>
        <taxon>Amycolatopsis</taxon>
    </lineage>
</organism>
<dbReference type="InterPro" id="IPR014284">
    <property type="entry name" value="RNA_pol_sigma-70_dom"/>
</dbReference>
<dbReference type="Pfam" id="PF04542">
    <property type="entry name" value="Sigma70_r2"/>
    <property type="match status" value="1"/>
</dbReference>
<reference evidence="7 8" key="1">
    <citation type="submission" date="2023-12" db="EMBL/GenBank/DDBJ databases">
        <title>Amycolatopsis sp. V23-08.</title>
        <authorList>
            <person name="Somphong A."/>
        </authorList>
    </citation>
    <scope>NUCLEOTIDE SEQUENCE [LARGE SCALE GENOMIC DNA]</scope>
    <source>
        <strain evidence="7 8">V23-08</strain>
    </source>
</reference>
<evidence type="ECO:0000256" key="4">
    <source>
        <dbReference type="ARBA" id="ARBA00023163"/>
    </source>
</evidence>
<dbReference type="SUPFAM" id="SSF88659">
    <property type="entry name" value="Sigma3 and sigma4 domains of RNA polymerase sigma factors"/>
    <property type="match status" value="1"/>
</dbReference>
<keyword evidence="4" id="KW-0804">Transcription</keyword>
<evidence type="ECO:0000256" key="2">
    <source>
        <dbReference type="ARBA" id="ARBA00023015"/>
    </source>
</evidence>
<dbReference type="EMBL" id="JAYFSI010000007">
    <property type="protein sequence ID" value="MEA5363885.1"/>
    <property type="molecule type" value="Genomic_DNA"/>
</dbReference>
<comment type="similarity">
    <text evidence="1">Belongs to the sigma-70 factor family. ECF subfamily.</text>
</comment>
<evidence type="ECO:0000313" key="8">
    <source>
        <dbReference type="Proteomes" id="UP001304298"/>
    </source>
</evidence>
<dbReference type="InterPro" id="IPR039425">
    <property type="entry name" value="RNA_pol_sigma-70-like"/>
</dbReference>
<dbReference type="SUPFAM" id="SSF88946">
    <property type="entry name" value="Sigma2 domain of RNA polymerase sigma factors"/>
    <property type="match status" value="1"/>
</dbReference>
<dbReference type="InterPro" id="IPR013249">
    <property type="entry name" value="RNA_pol_sigma70_r4_t2"/>
</dbReference>
<dbReference type="NCBIfam" id="TIGR02937">
    <property type="entry name" value="sigma70-ECF"/>
    <property type="match status" value="1"/>
</dbReference>
<protein>
    <submittedName>
        <fullName evidence="7">Sigma-70 family RNA polymerase sigma factor</fullName>
    </submittedName>
</protein>
<dbReference type="InterPro" id="IPR007627">
    <property type="entry name" value="RNA_pol_sigma70_r2"/>
</dbReference>
<dbReference type="Proteomes" id="UP001304298">
    <property type="component" value="Unassembled WGS sequence"/>
</dbReference>
<sequence>MEELLERVAGGDRSAFDRLYREFFGLVFHTVFTVVQDHAQSEEVTQETFLELWSTAARFDGAQGTGARWVTMIARRRAVDRVRSAQAARQRDTLIATRAQISTEPDPSEHVLDGVQVHQIRAALAQLPPEQRILLTQAYIDGLTYRDIAAAQGVSVNTVKSRVRLAAAKLRGLITR</sequence>
<accession>A0ABU5RCA3</accession>
<evidence type="ECO:0000259" key="6">
    <source>
        <dbReference type="Pfam" id="PF08281"/>
    </source>
</evidence>
<dbReference type="Gene3D" id="1.10.1740.10">
    <property type="match status" value="1"/>
</dbReference>
<dbReference type="CDD" id="cd06171">
    <property type="entry name" value="Sigma70_r4"/>
    <property type="match status" value="1"/>
</dbReference>
<evidence type="ECO:0000256" key="1">
    <source>
        <dbReference type="ARBA" id="ARBA00010641"/>
    </source>
</evidence>
<feature type="domain" description="RNA polymerase sigma factor 70 region 4 type 2" evidence="6">
    <location>
        <begin position="119"/>
        <end position="170"/>
    </location>
</feature>
<dbReference type="Pfam" id="PF08281">
    <property type="entry name" value="Sigma70_r4_2"/>
    <property type="match status" value="1"/>
</dbReference>
<dbReference type="InterPro" id="IPR013324">
    <property type="entry name" value="RNA_pol_sigma_r3/r4-like"/>
</dbReference>
<feature type="domain" description="RNA polymerase sigma-70 region 2" evidence="5">
    <location>
        <begin position="19"/>
        <end position="86"/>
    </location>
</feature>
<evidence type="ECO:0000259" key="5">
    <source>
        <dbReference type="Pfam" id="PF04542"/>
    </source>
</evidence>
<dbReference type="RefSeq" id="WP_323331617.1">
    <property type="nucleotide sequence ID" value="NZ_JAYFSI010000007.1"/>
</dbReference>
<evidence type="ECO:0000313" key="7">
    <source>
        <dbReference type="EMBL" id="MEA5363885.1"/>
    </source>
</evidence>
<dbReference type="InterPro" id="IPR036388">
    <property type="entry name" value="WH-like_DNA-bd_sf"/>
</dbReference>
<comment type="caution">
    <text evidence="7">The sequence shown here is derived from an EMBL/GenBank/DDBJ whole genome shotgun (WGS) entry which is preliminary data.</text>
</comment>
<name>A0ABU5RCA3_9PSEU</name>
<keyword evidence="3" id="KW-0731">Sigma factor</keyword>
<proteinExistence type="inferred from homology"/>
<keyword evidence="8" id="KW-1185">Reference proteome</keyword>
<evidence type="ECO:0000256" key="3">
    <source>
        <dbReference type="ARBA" id="ARBA00023082"/>
    </source>
</evidence>
<dbReference type="Gene3D" id="1.10.10.10">
    <property type="entry name" value="Winged helix-like DNA-binding domain superfamily/Winged helix DNA-binding domain"/>
    <property type="match status" value="1"/>
</dbReference>
<dbReference type="PANTHER" id="PTHR43133:SF66">
    <property type="entry name" value="ECF RNA POLYMERASE SIGMA FACTOR SIGK"/>
    <property type="match status" value="1"/>
</dbReference>